<evidence type="ECO:0000313" key="3">
    <source>
        <dbReference type="EMBL" id="SBT56248.1"/>
    </source>
</evidence>
<reference evidence="4 5" key="1">
    <citation type="submission" date="2016-05" db="EMBL/GenBank/DDBJ databases">
        <authorList>
            <person name="Naeem Raeece"/>
        </authorList>
    </citation>
    <scope>NUCLEOTIDE SEQUENCE [LARGE SCALE GENOMIC DNA]</scope>
</reference>
<dbReference type="AlphaFoldDB" id="A0A1A9AJH8"/>
<protein>
    <submittedName>
        <fullName evidence="3">PIR Superfamily Protein</fullName>
    </submittedName>
</protein>
<keyword evidence="1" id="KW-1133">Transmembrane helix</keyword>
<evidence type="ECO:0000256" key="1">
    <source>
        <dbReference type="SAM" id="Phobius"/>
    </source>
</evidence>
<keyword evidence="1" id="KW-0812">Transmembrane</keyword>
<dbReference type="Proteomes" id="UP000078550">
    <property type="component" value="Unassembled WGS sequence"/>
</dbReference>
<reference evidence="3" key="2">
    <citation type="submission" date="2016-05" db="EMBL/GenBank/DDBJ databases">
        <authorList>
            <person name="Lavstsen T."/>
            <person name="Jespersen J.S."/>
        </authorList>
    </citation>
    <scope>NUCLEOTIDE SEQUENCE [LARGE SCALE GENOMIC DNA]</scope>
</reference>
<feature type="transmembrane region" description="Helical" evidence="1">
    <location>
        <begin position="218"/>
        <end position="241"/>
    </location>
</feature>
<dbReference type="Proteomes" id="UP000078555">
    <property type="component" value="Unassembled WGS sequence"/>
</dbReference>
<dbReference type="Pfam" id="PF05795">
    <property type="entry name" value="Plasmodium_Vir"/>
    <property type="match status" value="1"/>
</dbReference>
<keyword evidence="5" id="KW-1185">Reference proteome</keyword>
<dbReference type="InterPro" id="IPR008780">
    <property type="entry name" value="Plasmodium_Vir"/>
</dbReference>
<dbReference type="EMBL" id="FLRE01001317">
    <property type="protein sequence ID" value="SBT56248.1"/>
    <property type="molecule type" value="Genomic_DNA"/>
</dbReference>
<accession>A0A1A9AJH8</accession>
<evidence type="ECO:0000313" key="2">
    <source>
        <dbReference type="EMBL" id="SBT55450.1"/>
    </source>
</evidence>
<name>A0A1A9AJH8_PLAOA</name>
<evidence type="ECO:0000313" key="5">
    <source>
        <dbReference type="Proteomes" id="UP000078555"/>
    </source>
</evidence>
<proteinExistence type="predicted"/>
<keyword evidence="1" id="KW-0472">Membrane</keyword>
<organism evidence="3 4">
    <name type="scientific">Plasmodium ovale wallikeri</name>
    <dbReference type="NCBI Taxonomy" id="864142"/>
    <lineage>
        <taxon>Eukaryota</taxon>
        <taxon>Sar</taxon>
        <taxon>Alveolata</taxon>
        <taxon>Apicomplexa</taxon>
        <taxon>Aconoidasida</taxon>
        <taxon>Haemosporida</taxon>
        <taxon>Plasmodiidae</taxon>
        <taxon>Plasmodium</taxon>
        <taxon>Plasmodium (Plasmodium)</taxon>
    </lineage>
</organism>
<sequence length="294" mass="34500">MTTQLECDAKYANVGLCIGDFYYLFNHTRTYLTGVPEEYLNKIKSFSDPILRHYALYLYHNYKDAQKYFHKNLNNRENTACDNLNRWIDQRKSFFTHAKKCEENLKLWQRDMDPLWNLIQKLLPGNQCERNEVFSATSVFPEPLIPPVCYKHVPEHFICVNPPKEKITRPQSSLAHPKPPTEVEVAVPTKCPTLDTSQSISQAVMDIVCEECPSTTPVIALTAFSTMFGTIILLFFLYKFTPLIPWLYRRRVNGSIPGRHIIEEEYEEFEPTSQRAFANYQNRRNYLHYQSEDH</sequence>
<dbReference type="EMBL" id="FLRD01000698">
    <property type="protein sequence ID" value="SBT55450.1"/>
    <property type="molecule type" value="Genomic_DNA"/>
</dbReference>
<gene>
    <name evidence="2" type="ORF">POVWA1_070100</name>
    <name evidence="3" type="ORF">POVWA2_072390</name>
</gene>
<evidence type="ECO:0000313" key="4">
    <source>
        <dbReference type="Proteomes" id="UP000078550"/>
    </source>
</evidence>